<proteinExistence type="predicted"/>
<feature type="domain" description="Rhamnogalacturonase A/B/Epimerase-like pectate lyase" evidence="2">
    <location>
        <begin position="105"/>
        <end position="153"/>
    </location>
</feature>
<dbReference type="AlphaFoldDB" id="A0A3E1Q765"/>
<organism evidence="3 4">
    <name type="scientific">Marixanthomonas ophiurae</name>
    <dbReference type="NCBI Taxonomy" id="387659"/>
    <lineage>
        <taxon>Bacteria</taxon>
        <taxon>Pseudomonadati</taxon>
        <taxon>Bacteroidota</taxon>
        <taxon>Flavobacteriia</taxon>
        <taxon>Flavobacteriales</taxon>
        <taxon>Flavobacteriaceae</taxon>
        <taxon>Marixanthomonas</taxon>
    </lineage>
</organism>
<evidence type="ECO:0000313" key="4">
    <source>
        <dbReference type="Proteomes" id="UP000261082"/>
    </source>
</evidence>
<dbReference type="Pfam" id="PF12708">
    <property type="entry name" value="Pect-lyase_RHGA_epim"/>
    <property type="match status" value="1"/>
</dbReference>
<sequence length="590" mass="65902">MKFSFNYLCTLVFAIVSLTGCAQTKSSNDSSLKDLDGTIINSKQIIKGTTKLDDTDGTILSGNGSFNLQKNAKLTIDSKLTILHNKQLFFGEGEVDFLTGSVEQLNVVWFGATPNDASSDASAIQRTIDAAIHSKGVSVVYFPPGEYIIDKPLLALRDKNKNGVYDFLNLTLKGHQLAYNNPGDGKSGVSVLKANKEIPFIFGVQAARGLHIKNMVFDGFITKKFSPEDLIYKSSNQLYKQNRYAPLSAIVIDPFSSKKPKNGGYEGFDGYYTEIRASTHILIEGSAIENFPTGISITPNGETQQGDSVIINFTRFTNLVNGIVICQTQSRNIVVDKCSFGRMKYCFNSEDFGEQNGILPEVNNIKVADGVAWLYKANGNVAYGHFRNVYTEELYGIGYSVLNKQPLNFEGCVFKLRPMKDNTKQSLNPCILRADNASFIGCTFLVGGGKSNNEPIVMDVKKATFINSYLDTYPINIGKSIVNTNITDYYNSSLRKIKLNKAPWNDRKYEKIKTLKVLYDKKLNEYRFKNESSYKKGDFIFGQIALNLEPFRNEKIVTIIGQVNKVKNKTIFFESNLLEKQDKLVKIIEK</sequence>
<dbReference type="Proteomes" id="UP000261082">
    <property type="component" value="Unassembled WGS sequence"/>
</dbReference>
<dbReference type="SUPFAM" id="SSF51126">
    <property type="entry name" value="Pectin lyase-like"/>
    <property type="match status" value="1"/>
</dbReference>
<dbReference type="InterPro" id="IPR024535">
    <property type="entry name" value="RHGA/B-epi-like_pectate_lyase"/>
</dbReference>
<dbReference type="Gene3D" id="2.160.20.10">
    <property type="entry name" value="Single-stranded right-handed beta-helix, Pectin lyase-like"/>
    <property type="match status" value="1"/>
</dbReference>
<comment type="caution">
    <text evidence="3">The sequence shown here is derived from an EMBL/GenBank/DDBJ whole genome shotgun (WGS) entry which is preliminary data.</text>
</comment>
<accession>A0A3E1Q765</accession>
<dbReference type="InterPro" id="IPR011050">
    <property type="entry name" value="Pectin_lyase_fold/virulence"/>
</dbReference>
<feature type="chain" id="PRO_5017538472" description="Rhamnogalacturonase A/B/Epimerase-like pectate lyase domain-containing protein" evidence="1">
    <location>
        <begin position="23"/>
        <end position="590"/>
    </location>
</feature>
<feature type="signal peptide" evidence="1">
    <location>
        <begin position="1"/>
        <end position="22"/>
    </location>
</feature>
<dbReference type="PROSITE" id="PS51257">
    <property type="entry name" value="PROKAR_LIPOPROTEIN"/>
    <property type="match status" value="1"/>
</dbReference>
<reference evidence="3 4" key="1">
    <citation type="journal article" date="2007" name="Int. J. Syst. Evol. Microbiol.">
        <title>Marixanthomonas ophiurae gen. nov., sp. nov., a marine bacterium of the family Flavobacteriaceae isolated from a deep-sea brittle star.</title>
        <authorList>
            <person name="Romanenko L.A."/>
            <person name="Uchino M."/>
            <person name="Frolova G.M."/>
            <person name="Mikhailov V.V."/>
        </authorList>
    </citation>
    <scope>NUCLEOTIDE SEQUENCE [LARGE SCALE GENOMIC DNA]</scope>
    <source>
        <strain evidence="3 4">KMM 3046</strain>
    </source>
</reference>
<name>A0A3E1Q765_9FLAO</name>
<evidence type="ECO:0000313" key="3">
    <source>
        <dbReference type="EMBL" id="RFN57972.1"/>
    </source>
</evidence>
<keyword evidence="4" id="KW-1185">Reference proteome</keyword>
<evidence type="ECO:0000259" key="2">
    <source>
        <dbReference type="Pfam" id="PF12708"/>
    </source>
</evidence>
<dbReference type="EMBL" id="QVID01000002">
    <property type="protein sequence ID" value="RFN57972.1"/>
    <property type="molecule type" value="Genomic_DNA"/>
</dbReference>
<dbReference type="InterPro" id="IPR012334">
    <property type="entry name" value="Pectin_lyas_fold"/>
</dbReference>
<gene>
    <name evidence="3" type="ORF">DZ858_12070</name>
</gene>
<keyword evidence="1" id="KW-0732">Signal</keyword>
<evidence type="ECO:0000256" key="1">
    <source>
        <dbReference type="SAM" id="SignalP"/>
    </source>
</evidence>
<protein>
    <recommendedName>
        <fullName evidence="2">Rhamnogalacturonase A/B/Epimerase-like pectate lyase domain-containing protein</fullName>
    </recommendedName>
</protein>